<reference evidence="3 4" key="1">
    <citation type="submission" date="2024-03" db="EMBL/GenBank/DDBJ databases">
        <title>Complete genome sequence of the green alga Chloropicon roscoffensis RCC1871.</title>
        <authorList>
            <person name="Lemieux C."/>
            <person name="Pombert J.-F."/>
            <person name="Otis C."/>
            <person name="Turmel M."/>
        </authorList>
    </citation>
    <scope>NUCLEOTIDE SEQUENCE [LARGE SCALE GENOMIC DNA]</scope>
    <source>
        <strain evidence="3 4">RCC1871</strain>
    </source>
</reference>
<feature type="signal peptide" evidence="1">
    <location>
        <begin position="1"/>
        <end position="31"/>
    </location>
</feature>
<dbReference type="GO" id="GO:0016787">
    <property type="term" value="F:hydrolase activity"/>
    <property type="evidence" value="ECO:0007669"/>
    <property type="project" value="InterPro"/>
</dbReference>
<organism evidence="3 4">
    <name type="scientific">Chloropicon roscoffensis</name>
    <dbReference type="NCBI Taxonomy" id="1461544"/>
    <lineage>
        <taxon>Eukaryota</taxon>
        <taxon>Viridiplantae</taxon>
        <taxon>Chlorophyta</taxon>
        <taxon>Chloropicophyceae</taxon>
        <taxon>Chloropicales</taxon>
        <taxon>Chloropicaceae</taxon>
        <taxon>Chloropicon</taxon>
    </lineage>
</organism>
<dbReference type="Pfam" id="PF01738">
    <property type="entry name" value="DLH"/>
    <property type="match status" value="1"/>
</dbReference>
<evidence type="ECO:0000313" key="4">
    <source>
        <dbReference type="Proteomes" id="UP001472866"/>
    </source>
</evidence>
<accession>A0AAX4P8J9</accession>
<dbReference type="SUPFAM" id="SSF53474">
    <property type="entry name" value="alpha/beta-Hydrolases"/>
    <property type="match status" value="1"/>
</dbReference>
<dbReference type="PANTHER" id="PTHR33428">
    <property type="entry name" value="CHLOROPHYLLASE-2, CHLOROPLASTIC"/>
    <property type="match status" value="1"/>
</dbReference>
<keyword evidence="4" id="KW-1185">Reference proteome</keyword>
<gene>
    <name evidence="3" type="ORF">HKI87_05g39550</name>
</gene>
<sequence length="381" mass="40538">MRPPPYRPCLRTRAAALLLLLLVVGFAGAKAFDEEKGPYEVRKTSMAPEDWFGGHTFRMYTPNGTKAEEKFPAVIFAHGLCGPEEDYEGILRVIASHGYIILANAEQEYCGRASVSAFFQFLTNDPFPDLRRAADGSVMIDNLREEVDFVLSKNESFPYDEGAGIALVGHSMGGAAVLDLAASLGSSKPVRGVAAIAPWNGITDAATPSSVAGNIKSPVLLFCSKMDQLCPCSGEVGAATGAGQNWASDFLFNTIFAGRTKDWFGGVDAIFDAAAARGGGVNTTLVELSRGGHFAMAGIGRKQLEDLGRRMGQLRIVMDIGISAAEINTGTSVSETGGLVLRVTTAFLEETLRGDETEFVDAMRDVSSEEDAVTIRTGTGE</sequence>
<evidence type="ECO:0000259" key="2">
    <source>
        <dbReference type="Pfam" id="PF01738"/>
    </source>
</evidence>
<keyword evidence="1" id="KW-0732">Signal</keyword>
<dbReference type="InterPro" id="IPR029058">
    <property type="entry name" value="AB_hydrolase_fold"/>
</dbReference>
<feature type="chain" id="PRO_5044005248" description="Dienelactone hydrolase domain-containing protein" evidence="1">
    <location>
        <begin position="32"/>
        <end position="381"/>
    </location>
</feature>
<dbReference type="AlphaFoldDB" id="A0AAX4P8J9"/>
<dbReference type="EMBL" id="CP151505">
    <property type="protein sequence ID" value="WZN62418.1"/>
    <property type="molecule type" value="Genomic_DNA"/>
</dbReference>
<dbReference type="Proteomes" id="UP001472866">
    <property type="component" value="Chromosome 05"/>
</dbReference>
<feature type="domain" description="Dienelactone hydrolase" evidence="2">
    <location>
        <begin position="65"/>
        <end position="231"/>
    </location>
</feature>
<evidence type="ECO:0000256" key="1">
    <source>
        <dbReference type="SAM" id="SignalP"/>
    </source>
</evidence>
<proteinExistence type="predicted"/>
<protein>
    <recommendedName>
        <fullName evidence="2">Dienelactone hydrolase domain-containing protein</fullName>
    </recommendedName>
</protein>
<evidence type="ECO:0000313" key="3">
    <source>
        <dbReference type="EMBL" id="WZN62418.1"/>
    </source>
</evidence>
<name>A0AAX4P8J9_9CHLO</name>
<dbReference type="Gene3D" id="3.40.50.1820">
    <property type="entry name" value="alpha/beta hydrolase"/>
    <property type="match status" value="1"/>
</dbReference>
<dbReference type="PANTHER" id="PTHR33428:SF14">
    <property type="entry name" value="CARBOXYLESTERASE TYPE B DOMAIN-CONTAINING PROTEIN"/>
    <property type="match status" value="1"/>
</dbReference>
<dbReference type="InterPro" id="IPR002925">
    <property type="entry name" value="Dienelactn_hydro"/>
</dbReference>